<dbReference type="GeneID" id="110236791"/>
<dbReference type="AlphaFoldDB" id="A0A913X2Q8"/>
<keyword evidence="10" id="KW-1185">Reference proteome</keyword>
<accession>A0A913X2Q8</accession>
<keyword evidence="4 7" id="KW-0862">Zinc</keyword>
<dbReference type="RefSeq" id="XP_020898002.1">
    <property type="nucleotide sequence ID" value="XM_021042343.2"/>
</dbReference>
<evidence type="ECO:0000256" key="1">
    <source>
        <dbReference type="ARBA" id="ARBA00022670"/>
    </source>
</evidence>
<dbReference type="OMA" id="MGTIEHE"/>
<feature type="domain" description="Peptidase M12A" evidence="8">
    <location>
        <begin position="1"/>
        <end position="102"/>
    </location>
</feature>
<evidence type="ECO:0000256" key="6">
    <source>
        <dbReference type="PROSITE-ProRule" id="PRU01211"/>
    </source>
</evidence>
<dbReference type="Gene3D" id="3.40.390.10">
    <property type="entry name" value="Collagenase (Catalytic Domain)"/>
    <property type="match status" value="1"/>
</dbReference>
<evidence type="ECO:0000256" key="7">
    <source>
        <dbReference type="RuleBase" id="RU361183"/>
    </source>
</evidence>
<dbReference type="PRINTS" id="PR00480">
    <property type="entry name" value="ASTACIN"/>
</dbReference>
<dbReference type="GO" id="GO:0006508">
    <property type="term" value="P:proteolysis"/>
    <property type="evidence" value="ECO:0007669"/>
    <property type="project" value="UniProtKB-KW"/>
</dbReference>
<sequence length="160" mass="18206">MMHAAGVFHEQSRYDSDQYVVVKYENMKDGASSQFDKQPLEFANTQGLPYDYASVMHYGRTDFSKNGLPTIEAKGDPGKKLGQDIGLSDLDIQKIQKFYECDAPSTKVFSKWTDWTCKVYDSDCWKSRERLCTADSLSSCPKANDYGIETEWQYVNCPCA</sequence>
<evidence type="ECO:0000259" key="8">
    <source>
        <dbReference type="PROSITE" id="PS51864"/>
    </source>
</evidence>
<comment type="cofactor">
    <cofactor evidence="7">
        <name>Zn(2+)</name>
        <dbReference type="ChEBI" id="CHEBI:29105"/>
    </cofactor>
    <text evidence="7">Binds 1 zinc ion per subunit.</text>
</comment>
<dbReference type="GO" id="GO:0046872">
    <property type="term" value="F:metal ion binding"/>
    <property type="evidence" value="ECO:0007669"/>
    <property type="project" value="UniProtKB-KW"/>
</dbReference>
<evidence type="ECO:0000256" key="2">
    <source>
        <dbReference type="ARBA" id="ARBA00022723"/>
    </source>
</evidence>
<keyword evidence="1 7" id="KW-0645">Protease</keyword>
<dbReference type="SUPFAM" id="SSF55486">
    <property type="entry name" value="Metalloproteases ('zincins'), catalytic domain"/>
    <property type="match status" value="1"/>
</dbReference>
<dbReference type="PANTHER" id="PTHR10127">
    <property type="entry name" value="DISCOIDIN, CUB, EGF, LAMININ , AND ZINC METALLOPROTEASE DOMAIN CONTAINING"/>
    <property type="match status" value="1"/>
</dbReference>
<keyword evidence="2 7" id="KW-0479">Metal-binding</keyword>
<evidence type="ECO:0000256" key="5">
    <source>
        <dbReference type="ARBA" id="ARBA00023049"/>
    </source>
</evidence>
<dbReference type="PROSITE" id="PS51864">
    <property type="entry name" value="ASTACIN"/>
    <property type="match status" value="1"/>
</dbReference>
<dbReference type="PANTHER" id="PTHR10127:SF780">
    <property type="entry name" value="METALLOENDOPEPTIDASE"/>
    <property type="match status" value="1"/>
</dbReference>
<dbReference type="EnsemblMetazoa" id="XM_021042343.2">
    <property type="protein sequence ID" value="XP_020898002.1"/>
    <property type="gene ID" value="LOC110236791"/>
</dbReference>
<dbReference type="KEGG" id="epa:110236791"/>
<reference evidence="9" key="1">
    <citation type="submission" date="2022-11" db="UniProtKB">
        <authorList>
            <consortium name="EnsemblMetazoa"/>
        </authorList>
    </citation>
    <scope>IDENTIFICATION</scope>
</reference>
<keyword evidence="5 7" id="KW-0482">Metalloprotease</keyword>
<organism evidence="9 10">
    <name type="scientific">Exaiptasia diaphana</name>
    <name type="common">Tropical sea anemone</name>
    <name type="synonym">Aiptasia pulchella</name>
    <dbReference type="NCBI Taxonomy" id="2652724"/>
    <lineage>
        <taxon>Eukaryota</taxon>
        <taxon>Metazoa</taxon>
        <taxon>Cnidaria</taxon>
        <taxon>Anthozoa</taxon>
        <taxon>Hexacorallia</taxon>
        <taxon>Actiniaria</taxon>
        <taxon>Aiptasiidae</taxon>
        <taxon>Exaiptasia</taxon>
    </lineage>
</organism>
<dbReference type="EC" id="3.4.24.-" evidence="7"/>
<keyword evidence="3 7" id="KW-0378">Hydrolase</keyword>
<dbReference type="OrthoDB" id="291007at2759"/>
<name>A0A913X2Q8_EXADI</name>
<evidence type="ECO:0000256" key="3">
    <source>
        <dbReference type="ARBA" id="ARBA00022801"/>
    </source>
</evidence>
<evidence type="ECO:0000256" key="4">
    <source>
        <dbReference type="ARBA" id="ARBA00022833"/>
    </source>
</evidence>
<evidence type="ECO:0000313" key="10">
    <source>
        <dbReference type="Proteomes" id="UP000887567"/>
    </source>
</evidence>
<protein>
    <recommendedName>
        <fullName evidence="7">Metalloendopeptidase</fullName>
        <ecNumber evidence="7">3.4.24.-</ecNumber>
    </recommendedName>
</protein>
<dbReference type="Proteomes" id="UP000887567">
    <property type="component" value="Unplaced"/>
</dbReference>
<proteinExistence type="predicted"/>
<dbReference type="Pfam" id="PF01400">
    <property type="entry name" value="Astacin"/>
    <property type="match status" value="1"/>
</dbReference>
<dbReference type="GO" id="GO:0004222">
    <property type="term" value="F:metalloendopeptidase activity"/>
    <property type="evidence" value="ECO:0007669"/>
    <property type="project" value="UniProtKB-UniRule"/>
</dbReference>
<dbReference type="InterPro" id="IPR024079">
    <property type="entry name" value="MetalloPept_cat_dom_sf"/>
</dbReference>
<comment type="caution">
    <text evidence="6">Lacks conserved residue(s) required for the propagation of feature annotation.</text>
</comment>
<dbReference type="InterPro" id="IPR001506">
    <property type="entry name" value="Peptidase_M12A"/>
</dbReference>
<evidence type="ECO:0000313" key="9">
    <source>
        <dbReference type="EnsemblMetazoa" id="XP_020898002.1"/>
    </source>
</evidence>